<feature type="transmembrane region" description="Helical" evidence="1">
    <location>
        <begin position="79"/>
        <end position="98"/>
    </location>
</feature>
<dbReference type="EMBL" id="SRXU01000002">
    <property type="protein sequence ID" value="TGX44202.1"/>
    <property type="molecule type" value="Genomic_DNA"/>
</dbReference>
<name>A0A4V6RB40_9SPHN</name>
<feature type="domain" description="Histidine kinase/HSP90-like ATPase" evidence="2">
    <location>
        <begin position="264"/>
        <end position="356"/>
    </location>
</feature>
<keyword evidence="4" id="KW-0418">Kinase</keyword>
<sequence length="365" mass="40262">MRSIVPEQFRRREFLIAALLTVLLWAVALLLWCARDLVSGTVFPWPYKRLLIETFVLGMVFSAVLAAAIGLCRRLPRQAMVAVAAVAAIGIALLHGFIDAQSIAAINVELRLPPTPLIEIFYRGLMPFVLIYGLYATALGLMLSEMTVRESERRLVEARHATQQAQLAALRFQLNPHFLFNTLNAISSLIVTRRNEEAERMTMKLSEFLRLSLEADPDAEVMLDEELGNTQSYLEIEAVRFGDRLKTEFECPAELLGAWVPSFLLQPLVENSVKYAVAPSRKPVLLSVRASAAQGTLRLVVEDSGRQGVGLAPATGTGLGLDNVRKRLAAFYGAQASVEAQAKGRGFAVQLALPLRYARMQQAAE</sequence>
<proteinExistence type="predicted"/>
<dbReference type="Pfam" id="PF02518">
    <property type="entry name" value="HATPase_c"/>
    <property type="match status" value="1"/>
</dbReference>
<dbReference type="OrthoDB" id="2514702at2"/>
<reference evidence="4 5" key="1">
    <citation type="submission" date="2019-04" db="EMBL/GenBank/DDBJ databases">
        <title>Sphingomonas psychrotolerans sp. nov., isolated from soil in the Tianshan Mountains, Xinjiang, China.</title>
        <authorList>
            <person name="Luo Y."/>
            <person name="Sheng H."/>
        </authorList>
    </citation>
    <scope>NUCLEOTIDE SEQUENCE [LARGE SCALE GENOMIC DNA]</scope>
    <source>
        <strain evidence="4 5">KIS18-15</strain>
    </source>
</reference>
<feature type="transmembrane region" description="Helical" evidence="1">
    <location>
        <begin position="50"/>
        <end position="72"/>
    </location>
</feature>
<dbReference type="RefSeq" id="WP_135983218.1">
    <property type="nucleotide sequence ID" value="NZ_JAASQM010000002.1"/>
</dbReference>
<dbReference type="Proteomes" id="UP000309848">
    <property type="component" value="Unassembled WGS sequence"/>
</dbReference>
<accession>A0A4V6RB40</accession>
<evidence type="ECO:0000259" key="2">
    <source>
        <dbReference type="Pfam" id="PF02518"/>
    </source>
</evidence>
<dbReference type="Gene3D" id="3.30.565.10">
    <property type="entry name" value="Histidine kinase-like ATPase, C-terminal domain"/>
    <property type="match status" value="1"/>
</dbReference>
<keyword evidence="1" id="KW-0472">Membrane</keyword>
<gene>
    <name evidence="4" type="ORF">E5A74_05180</name>
</gene>
<dbReference type="InterPro" id="IPR036890">
    <property type="entry name" value="HATPase_C_sf"/>
</dbReference>
<dbReference type="GO" id="GO:0016020">
    <property type="term" value="C:membrane"/>
    <property type="evidence" value="ECO:0007669"/>
    <property type="project" value="InterPro"/>
</dbReference>
<dbReference type="InterPro" id="IPR010559">
    <property type="entry name" value="Sig_transdc_His_kin_internal"/>
</dbReference>
<organism evidence="4 5">
    <name type="scientific">Sphingomonas naasensis</name>
    <dbReference type="NCBI Taxonomy" id="1344951"/>
    <lineage>
        <taxon>Bacteria</taxon>
        <taxon>Pseudomonadati</taxon>
        <taxon>Pseudomonadota</taxon>
        <taxon>Alphaproteobacteria</taxon>
        <taxon>Sphingomonadales</taxon>
        <taxon>Sphingomonadaceae</taxon>
        <taxon>Sphingomonas</taxon>
    </lineage>
</organism>
<keyword evidence="5" id="KW-1185">Reference proteome</keyword>
<dbReference type="PANTHER" id="PTHR34220">
    <property type="entry name" value="SENSOR HISTIDINE KINASE YPDA"/>
    <property type="match status" value="1"/>
</dbReference>
<keyword evidence="1" id="KW-1133">Transmembrane helix</keyword>
<dbReference type="InterPro" id="IPR003594">
    <property type="entry name" value="HATPase_dom"/>
</dbReference>
<dbReference type="GO" id="GO:0000155">
    <property type="term" value="F:phosphorelay sensor kinase activity"/>
    <property type="evidence" value="ECO:0007669"/>
    <property type="project" value="InterPro"/>
</dbReference>
<keyword evidence="4" id="KW-0808">Transferase</keyword>
<evidence type="ECO:0000259" key="3">
    <source>
        <dbReference type="Pfam" id="PF06580"/>
    </source>
</evidence>
<dbReference type="SUPFAM" id="SSF55874">
    <property type="entry name" value="ATPase domain of HSP90 chaperone/DNA topoisomerase II/histidine kinase"/>
    <property type="match status" value="1"/>
</dbReference>
<dbReference type="InterPro" id="IPR050640">
    <property type="entry name" value="Bact_2-comp_sensor_kinase"/>
</dbReference>
<evidence type="ECO:0000313" key="4">
    <source>
        <dbReference type="EMBL" id="TGX44202.1"/>
    </source>
</evidence>
<keyword evidence="1" id="KW-0812">Transmembrane</keyword>
<dbReference type="AlphaFoldDB" id="A0A4V6RB40"/>
<evidence type="ECO:0000256" key="1">
    <source>
        <dbReference type="SAM" id="Phobius"/>
    </source>
</evidence>
<evidence type="ECO:0000313" key="5">
    <source>
        <dbReference type="Proteomes" id="UP000309848"/>
    </source>
</evidence>
<protein>
    <submittedName>
        <fullName evidence="4">Histidine kinase</fullName>
    </submittedName>
</protein>
<dbReference type="PANTHER" id="PTHR34220:SF7">
    <property type="entry name" value="SENSOR HISTIDINE KINASE YPDA"/>
    <property type="match status" value="1"/>
</dbReference>
<feature type="transmembrane region" description="Helical" evidence="1">
    <location>
        <begin position="120"/>
        <end position="144"/>
    </location>
</feature>
<feature type="domain" description="Signal transduction histidine kinase internal region" evidence="3">
    <location>
        <begin position="165"/>
        <end position="245"/>
    </location>
</feature>
<comment type="caution">
    <text evidence="4">The sequence shown here is derived from an EMBL/GenBank/DDBJ whole genome shotgun (WGS) entry which is preliminary data.</text>
</comment>
<dbReference type="Pfam" id="PF06580">
    <property type="entry name" value="His_kinase"/>
    <property type="match status" value="1"/>
</dbReference>